<dbReference type="InterPro" id="IPR042206">
    <property type="entry name" value="CRISPR-assoc_Cas1_C"/>
</dbReference>
<comment type="cofactor">
    <cofactor evidence="10">
        <name>Mg(2+)</name>
        <dbReference type="ChEBI" id="CHEBI:18420"/>
    </cofactor>
    <cofactor evidence="10">
        <name>Mn(2+)</name>
        <dbReference type="ChEBI" id="CHEBI:29035"/>
    </cofactor>
</comment>
<dbReference type="NCBIfam" id="TIGR00287">
    <property type="entry name" value="cas1"/>
    <property type="match status" value="1"/>
</dbReference>
<comment type="caution">
    <text evidence="11">The sequence shown here is derived from an EMBL/GenBank/DDBJ whole genome shotgun (WGS) entry which is preliminary data.</text>
</comment>
<feature type="binding site" evidence="10">
    <location>
        <position position="220"/>
    </location>
    <ligand>
        <name>Mn(2+)</name>
        <dbReference type="ChEBI" id="CHEBI:29035"/>
    </ligand>
</feature>
<proteinExistence type="inferred from homology"/>
<feature type="binding site" evidence="10">
    <location>
        <position position="155"/>
    </location>
    <ligand>
        <name>Mn(2+)</name>
        <dbReference type="ChEBI" id="CHEBI:29035"/>
    </ligand>
</feature>
<dbReference type="Gene3D" id="3.100.10.20">
    <property type="entry name" value="CRISPR-associated endonuclease Cas1, N-terminal domain"/>
    <property type="match status" value="1"/>
</dbReference>
<dbReference type="AlphaFoldDB" id="A0A847D8H8"/>
<dbReference type="GO" id="GO:0004519">
    <property type="term" value="F:endonuclease activity"/>
    <property type="evidence" value="ECO:0007669"/>
    <property type="project" value="UniProtKB-UniRule"/>
</dbReference>
<evidence type="ECO:0000313" key="12">
    <source>
        <dbReference type="Proteomes" id="UP000589373"/>
    </source>
</evidence>
<dbReference type="Proteomes" id="UP000589373">
    <property type="component" value="Unassembled WGS sequence"/>
</dbReference>
<evidence type="ECO:0000256" key="5">
    <source>
        <dbReference type="ARBA" id="ARBA00022842"/>
    </source>
</evidence>
<reference evidence="11 12" key="1">
    <citation type="journal article" date="2020" name="Biotechnol. Biofuels">
        <title>New insights from the biogas microbiome by comprehensive genome-resolved metagenomics of nearly 1600 species originating from multiple anaerobic digesters.</title>
        <authorList>
            <person name="Campanaro S."/>
            <person name="Treu L."/>
            <person name="Rodriguez-R L.M."/>
            <person name="Kovalovszki A."/>
            <person name="Ziels R.M."/>
            <person name="Maus I."/>
            <person name="Zhu X."/>
            <person name="Kougias P.G."/>
            <person name="Basile A."/>
            <person name="Luo G."/>
            <person name="Schluter A."/>
            <person name="Konstantinidis K.T."/>
            <person name="Angelidaki I."/>
        </authorList>
    </citation>
    <scope>NUCLEOTIDE SEQUENCE [LARGE SCALE GENOMIC DNA]</scope>
    <source>
        <strain evidence="11">AS07pgkLD_105</strain>
    </source>
</reference>
<dbReference type="CDD" id="cd09634">
    <property type="entry name" value="Cas1_I-II-III"/>
    <property type="match status" value="1"/>
</dbReference>
<dbReference type="EC" id="3.1.-.-" evidence="10"/>
<dbReference type="InterPro" id="IPR002729">
    <property type="entry name" value="CRISPR-assoc_Cas1"/>
</dbReference>
<dbReference type="GO" id="GO:0003677">
    <property type="term" value="F:DNA binding"/>
    <property type="evidence" value="ECO:0007669"/>
    <property type="project" value="UniProtKB-KW"/>
</dbReference>
<keyword evidence="4 10" id="KW-0378">Hydrolase</keyword>
<name>A0A847D8H8_9LACT</name>
<keyword evidence="5 10" id="KW-0460">Magnesium</keyword>
<accession>A0A847D8H8</accession>
<evidence type="ECO:0000256" key="10">
    <source>
        <dbReference type="HAMAP-Rule" id="MF_01470"/>
    </source>
</evidence>
<evidence type="ECO:0000256" key="3">
    <source>
        <dbReference type="ARBA" id="ARBA00022759"/>
    </source>
</evidence>
<evidence type="ECO:0000256" key="8">
    <source>
        <dbReference type="ARBA" id="ARBA00023211"/>
    </source>
</evidence>
<evidence type="ECO:0000256" key="9">
    <source>
        <dbReference type="ARBA" id="ARBA00038592"/>
    </source>
</evidence>
<keyword evidence="3 10" id="KW-0255">Endonuclease</keyword>
<dbReference type="GO" id="GO:0016787">
    <property type="term" value="F:hydrolase activity"/>
    <property type="evidence" value="ECO:0007669"/>
    <property type="project" value="UniProtKB-KW"/>
</dbReference>
<keyword evidence="1 10" id="KW-0540">Nuclease</keyword>
<keyword evidence="7 10" id="KW-0238">DNA-binding</keyword>
<dbReference type="PANTHER" id="PTHR34353">
    <property type="entry name" value="CRISPR-ASSOCIATED ENDONUCLEASE CAS1 1"/>
    <property type="match status" value="1"/>
</dbReference>
<dbReference type="GO" id="GO:0046872">
    <property type="term" value="F:metal ion binding"/>
    <property type="evidence" value="ECO:0007669"/>
    <property type="project" value="UniProtKB-UniRule"/>
</dbReference>
<keyword evidence="6 10" id="KW-0051">Antiviral defense</keyword>
<dbReference type="PANTHER" id="PTHR34353:SF2">
    <property type="entry name" value="CRISPR-ASSOCIATED ENDONUCLEASE CAS1 1"/>
    <property type="match status" value="1"/>
</dbReference>
<dbReference type="GO" id="GO:0043571">
    <property type="term" value="P:maintenance of CRISPR repeat elements"/>
    <property type="evidence" value="ECO:0007669"/>
    <property type="project" value="UniProtKB-UniRule"/>
</dbReference>
<keyword evidence="8 10" id="KW-0464">Manganese</keyword>
<evidence type="ECO:0000256" key="6">
    <source>
        <dbReference type="ARBA" id="ARBA00023118"/>
    </source>
</evidence>
<evidence type="ECO:0000256" key="7">
    <source>
        <dbReference type="ARBA" id="ARBA00023125"/>
    </source>
</evidence>
<evidence type="ECO:0000256" key="4">
    <source>
        <dbReference type="ARBA" id="ARBA00022801"/>
    </source>
</evidence>
<feature type="binding site" evidence="10">
    <location>
        <position position="235"/>
    </location>
    <ligand>
        <name>Mn(2+)</name>
        <dbReference type="ChEBI" id="CHEBI:29035"/>
    </ligand>
</feature>
<evidence type="ECO:0000256" key="2">
    <source>
        <dbReference type="ARBA" id="ARBA00022723"/>
    </source>
</evidence>
<comment type="subunit">
    <text evidence="9 10">Homodimer, forms a heterotetramer with a Cas2 homodimer.</text>
</comment>
<dbReference type="Pfam" id="PF01867">
    <property type="entry name" value="Cas_Cas1"/>
    <property type="match status" value="1"/>
</dbReference>
<organism evidence="11 12">
    <name type="scientific">Trichococcus flocculiformis</name>
    <dbReference type="NCBI Taxonomy" id="82803"/>
    <lineage>
        <taxon>Bacteria</taxon>
        <taxon>Bacillati</taxon>
        <taxon>Bacillota</taxon>
        <taxon>Bacilli</taxon>
        <taxon>Lactobacillales</taxon>
        <taxon>Carnobacteriaceae</taxon>
        <taxon>Trichococcus</taxon>
    </lineage>
</organism>
<protein>
    <recommendedName>
        <fullName evidence="10">CRISPR-associated endonuclease Cas1</fullName>
        <ecNumber evidence="10">3.1.-.-</ecNumber>
    </recommendedName>
</protein>
<dbReference type="RefSeq" id="WP_276648392.1">
    <property type="nucleotide sequence ID" value="NZ_JAAZCD010000285.1"/>
</dbReference>
<keyword evidence="2 10" id="KW-0479">Metal-binding</keyword>
<sequence>MILYVTSNKAKISVKDNTFVIEEGDLIRSVPAETLDSVLLFGKTELTHSCIRNLLIRGIPVTFLSSKGEYFGRLMSTSHSNIARIKKQIACTADTDLRMKMAKQFVCNKIKNQTVVLRAYQRTHKKKLDDVFTQLRRAAANAVSAENEESLMGYEGIASRSYFQGLSSIIHPDFRFSGRTRRPPKDAFNSMLSLGYTLLLYEFVSVIESQGLSAYAGFLHKDRVNHPTLASDLMEEWRAVIVDRVALSLVLGREISIDNFVLDEETGGVRLDNTAMRKFLTKLEMKMKTNTNYLQNQMAPMSFRKAIGHQVTSLVRVIEDRDPDLYNAMVIR</sequence>
<dbReference type="HAMAP" id="MF_01470">
    <property type="entry name" value="Cas1"/>
    <property type="match status" value="1"/>
</dbReference>
<evidence type="ECO:0000256" key="1">
    <source>
        <dbReference type="ARBA" id="ARBA00022722"/>
    </source>
</evidence>
<dbReference type="Gene3D" id="1.20.120.920">
    <property type="entry name" value="CRISPR-associated endonuclease Cas1, C-terminal domain"/>
    <property type="match status" value="1"/>
</dbReference>
<comment type="function">
    <text evidence="10">CRISPR (clustered regularly interspaced short palindromic repeat), is an adaptive immune system that provides protection against mobile genetic elements (viruses, transposable elements and conjugative plasmids). CRISPR clusters contain spacers, sequences complementary to antecedent mobile elements, and target invading nucleic acids. CRISPR clusters are transcribed and processed into CRISPR RNA (crRNA). Acts as a dsDNA endonuclease. Involved in the integration of spacer DNA into the CRISPR cassette.</text>
</comment>
<dbReference type="GO" id="GO:0051607">
    <property type="term" value="P:defense response to virus"/>
    <property type="evidence" value="ECO:0007669"/>
    <property type="project" value="UniProtKB-UniRule"/>
</dbReference>
<evidence type="ECO:0000313" key="11">
    <source>
        <dbReference type="EMBL" id="NLD33035.1"/>
    </source>
</evidence>
<comment type="similarity">
    <text evidence="10">Belongs to the CRISPR-associated endonuclease Cas1 family.</text>
</comment>
<dbReference type="EMBL" id="JAAZCD010000285">
    <property type="protein sequence ID" value="NLD33035.1"/>
    <property type="molecule type" value="Genomic_DNA"/>
</dbReference>
<gene>
    <name evidence="10 11" type="primary">cas1</name>
    <name evidence="11" type="ORF">GX662_12405</name>
</gene>
<dbReference type="InterPro" id="IPR050646">
    <property type="entry name" value="Cas1"/>
</dbReference>
<dbReference type="InterPro" id="IPR042211">
    <property type="entry name" value="CRISPR-assoc_Cas1_N"/>
</dbReference>